<feature type="domain" description="PIH1 N-terminal" evidence="4">
    <location>
        <begin position="42"/>
        <end position="203"/>
    </location>
</feature>
<gene>
    <name evidence="6" type="ORF">BDEG_24623</name>
</gene>
<dbReference type="GO" id="GO:1990904">
    <property type="term" value="C:ribonucleoprotein complex"/>
    <property type="evidence" value="ECO:0007669"/>
    <property type="project" value="TreeGrafter"/>
</dbReference>
<reference evidence="6 7" key="2">
    <citation type="submission" date="2016-05" db="EMBL/GenBank/DDBJ databases">
        <title>Lineage-specific infection strategies underlie the spectrum of fungal disease in amphibians.</title>
        <authorList>
            <person name="Cuomo C.A."/>
            <person name="Farrer R.A."/>
            <person name="James T."/>
            <person name="Longcore J."/>
            <person name="Birren B."/>
        </authorList>
    </citation>
    <scope>NUCLEOTIDE SEQUENCE [LARGE SCALE GENOMIC DNA]</scope>
    <source>
        <strain evidence="6 7">JEL423</strain>
    </source>
</reference>
<evidence type="ECO:0000313" key="6">
    <source>
        <dbReference type="EMBL" id="OAJ40949.1"/>
    </source>
</evidence>
<dbReference type="InterPro" id="IPR012981">
    <property type="entry name" value="PIH1_N"/>
</dbReference>
<evidence type="ECO:0000256" key="2">
    <source>
        <dbReference type="ARBA" id="ARBA00040540"/>
    </source>
</evidence>
<dbReference type="eggNOG" id="KOG4356">
    <property type="taxonomic scope" value="Eukaryota"/>
</dbReference>
<dbReference type="PANTHER" id="PTHR22997">
    <property type="entry name" value="PIH1 DOMAIN-CONTAINING PROTEIN 1"/>
    <property type="match status" value="1"/>
</dbReference>
<dbReference type="AlphaFoldDB" id="A0A177WLG0"/>
<dbReference type="Pfam" id="PF08190">
    <property type="entry name" value="PIH1"/>
    <property type="match status" value="1"/>
</dbReference>
<dbReference type="OrthoDB" id="5135119at2759"/>
<dbReference type="GO" id="GO:0006364">
    <property type="term" value="P:rRNA processing"/>
    <property type="evidence" value="ECO:0007669"/>
    <property type="project" value="TreeGrafter"/>
</dbReference>
<dbReference type="PANTHER" id="PTHR22997:SF0">
    <property type="entry name" value="PIH1 DOMAIN-CONTAINING PROTEIN 1"/>
    <property type="match status" value="1"/>
</dbReference>
<dbReference type="GO" id="GO:0097255">
    <property type="term" value="C:R2TP complex"/>
    <property type="evidence" value="ECO:0007669"/>
    <property type="project" value="TreeGrafter"/>
</dbReference>
<proteinExistence type="inferred from homology"/>
<organism evidence="6 7">
    <name type="scientific">Batrachochytrium dendrobatidis (strain JEL423)</name>
    <dbReference type="NCBI Taxonomy" id="403673"/>
    <lineage>
        <taxon>Eukaryota</taxon>
        <taxon>Fungi</taxon>
        <taxon>Fungi incertae sedis</taxon>
        <taxon>Chytridiomycota</taxon>
        <taxon>Chytridiomycota incertae sedis</taxon>
        <taxon>Chytridiomycetes</taxon>
        <taxon>Rhizophydiales</taxon>
        <taxon>Rhizophydiales incertae sedis</taxon>
        <taxon>Batrachochytrium</taxon>
    </lineage>
</organism>
<dbReference type="EMBL" id="DS022305">
    <property type="protein sequence ID" value="OAJ40949.1"/>
    <property type="molecule type" value="Genomic_DNA"/>
</dbReference>
<dbReference type="STRING" id="403673.A0A177WLG0"/>
<dbReference type="GO" id="GO:0005737">
    <property type="term" value="C:cytoplasm"/>
    <property type="evidence" value="ECO:0007669"/>
    <property type="project" value="TreeGrafter"/>
</dbReference>
<feature type="region of interest" description="Disordered" evidence="3">
    <location>
        <begin position="209"/>
        <end position="230"/>
    </location>
</feature>
<name>A0A177WLG0_BATDL</name>
<dbReference type="InterPro" id="IPR041442">
    <property type="entry name" value="PIH1D1/2/3_CS-like"/>
</dbReference>
<comment type="similarity">
    <text evidence="1">Belongs to the PIH1 family.</text>
</comment>
<evidence type="ECO:0000259" key="5">
    <source>
        <dbReference type="Pfam" id="PF18201"/>
    </source>
</evidence>
<dbReference type="Proteomes" id="UP000077115">
    <property type="component" value="Unassembled WGS sequence"/>
</dbReference>
<evidence type="ECO:0000256" key="3">
    <source>
        <dbReference type="SAM" id="MobiDB-lite"/>
    </source>
</evidence>
<dbReference type="GO" id="GO:0000492">
    <property type="term" value="P:box C/D snoRNP assembly"/>
    <property type="evidence" value="ECO:0007669"/>
    <property type="project" value="TreeGrafter"/>
</dbReference>
<protein>
    <recommendedName>
        <fullName evidence="2">PIH1 domain-containing protein 1</fullName>
    </recommendedName>
</protein>
<dbReference type="Pfam" id="PF18201">
    <property type="entry name" value="PIH1_CS"/>
    <property type="match status" value="1"/>
</dbReference>
<dbReference type="VEuPathDB" id="FungiDB:BDEG_24623"/>
<evidence type="ECO:0000259" key="4">
    <source>
        <dbReference type="Pfam" id="PF08190"/>
    </source>
</evidence>
<evidence type="ECO:0000313" key="7">
    <source>
        <dbReference type="Proteomes" id="UP000077115"/>
    </source>
</evidence>
<sequence length="345" mass="38908">MEPGRIALPITDNFMAKAVYDQDPELETLVQEFAQRMASQQQNEQLMHEQRKGKDYMDVDALPGFVFKTKTLEATDDYPLDMKVFVNICHSSEIPQPPPISDEELKNVVANMDSSSYRIPLSLSSPRSDIDKGGHVCIVFDVCVNSAPFARTRKDEYFCSFLVLMAIAWIEQKHKLKLSEDFSFPKMRTKGKLVRHTVRKYRKPFISEMESSKSNDEESNSLSTDPSSLTALSPIKTTKTVNKTATKDTANVPIHTFIFEPAVGHPEYIVIQVQLPLLETISKSELDIESDRLIFADGLKYKLDIPLPFSVDIDEAGAQFNRHTRILSITTSVLPIITSKNSTQA</sequence>
<accession>A0A177WLG0</accession>
<feature type="domain" description="PIH1D1/2/3 CS-like" evidence="5">
    <location>
        <begin position="264"/>
        <end position="333"/>
    </location>
</feature>
<reference evidence="6 7" key="1">
    <citation type="submission" date="2006-10" db="EMBL/GenBank/DDBJ databases">
        <title>The Genome Sequence of Batrachochytrium dendrobatidis JEL423.</title>
        <authorList>
            <consortium name="The Broad Institute Genome Sequencing Platform"/>
            <person name="Birren B."/>
            <person name="Lander E."/>
            <person name="Galagan J."/>
            <person name="Cuomo C."/>
            <person name="Devon K."/>
            <person name="Jaffe D."/>
            <person name="Butler J."/>
            <person name="Alvarez P."/>
            <person name="Gnerre S."/>
            <person name="Grabherr M."/>
            <person name="Kleber M."/>
            <person name="Mauceli E."/>
            <person name="Brockman W."/>
            <person name="Young S."/>
            <person name="LaButti K."/>
            <person name="Sykes S."/>
            <person name="DeCaprio D."/>
            <person name="Crawford M."/>
            <person name="Koehrsen M."/>
            <person name="Engels R."/>
            <person name="Montgomery P."/>
            <person name="Pearson M."/>
            <person name="Howarth C."/>
            <person name="Larson L."/>
            <person name="White J."/>
            <person name="O'Leary S."/>
            <person name="Kodira C."/>
            <person name="Zeng Q."/>
            <person name="Yandava C."/>
            <person name="Alvarado L."/>
            <person name="Longcore J."/>
            <person name="James T."/>
        </authorList>
    </citation>
    <scope>NUCLEOTIDE SEQUENCE [LARGE SCALE GENOMIC DNA]</scope>
    <source>
        <strain evidence="6 7">JEL423</strain>
    </source>
</reference>
<dbReference type="InterPro" id="IPR050734">
    <property type="entry name" value="PIH1/Kintoun_subfamily"/>
</dbReference>
<evidence type="ECO:0000256" key="1">
    <source>
        <dbReference type="ARBA" id="ARBA00008511"/>
    </source>
</evidence>